<keyword evidence="4" id="KW-1185">Reference proteome</keyword>
<dbReference type="SUPFAM" id="SSF55729">
    <property type="entry name" value="Acyl-CoA N-acyltransferases (Nat)"/>
    <property type="match status" value="1"/>
</dbReference>
<keyword evidence="1" id="KW-0472">Membrane</keyword>
<gene>
    <name evidence="3" type="ORF">J2S03_003201</name>
</gene>
<evidence type="ECO:0000259" key="2">
    <source>
        <dbReference type="PROSITE" id="PS51186"/>
    </source>
</evidence>
<sequence>MKSSIPLLAVEQGVIAAGGVLALNKGIAALFSTSTRPSYRKRGLQTALLDWRLRYAKAHGAEIATIETDPGSDSQRNVERIGFRLAYVTVQLIKPVV</sequence>
<dbReference type="Pfam" id="PF00583">
    <property type="entry name" value="Acetyltransf_1"/>
    <property type="match status" value="1"/>
</dbReference>
<feature type="transmembrane region" description="Helical" evidence="1">
    <location>
        <begin position="12"/>
        <end position="32"/>
    </location>
</feature>
<keyword evidence="1" id="KW-1133">Transmembrane helix</keyword>
<reference evidence="3 4" key="1">
    <citation type="submission" date="2023-07" db="EMBL/GenBank/DDBJ databases">
        <title>Genomic Encyclopedia of Type Strains, Phase IV (KMG-IV): sequencing the most valuable type-strain genomes for metagenomic binning, comparative biology and taxonomic classification.</title>
        <authorList>
            <person name="Goeker M."/>
        </authorList>
    </citation>
    <scope>NUCLEOTIDE SEQUENCE [LARGE SCALE GENOMIC DNA]</scope>
    <source>
        <strain evidence="3 4">DSM 4006</strain>
    </source>
</reference>
<dbReference type="Gene3D" id="3.40.630.30">
    <property type="match status" value="1"/>
</dbReference>
<feature type="domain" description="N-acetyltransferase" evidence="2">
    <location>
        <begin position="1"/>
        <end position="97"/>
    </location>
</feature>
<keyword evidence="1" id="KW-0812">Transmembrane</keyword>
<comment type="caution">
    <text evidence="3">The sequence shown here is derived from an EMBL/GenBank/DDBJ whole genome shotgun (WGS) entry which is preliminary data.</text>
</comment>
<dbReference type="CDD" id="cd04301">
    <property type="entry name" value="NAT_SF"/>
    <property type="match status" value="1"/>
</dbReference>
<dbReference type="InterPro" id="IPR016181">
    <property type="entry name" value="Acyl_CoA_acyltransferase"/>
</dbReference>
<accession>A0ABT9XMH7</accession>
<dbReference type="PROSITE" id="PS51186">
    <property type="entry name" value="GNAT"/>
    <property type="match status" value="1"/>
</dbReference>
<dbReference type="Proteomes" id="UP001232973">
    <property type="component" value="Unassembled WGS sequence"/>
</dbReference>
<evidence type="ECO:0000256" key="1">
    <source>
        <dbReference type="SAM" id="Phobius"/>
    </source>
</evidence>
<protein>
    <submittedName>
        <fullName evidence="3">GNAT superfamily N-acetyltransferase</fullName>
    </submittedName>
</protein>
<evidence type="ECO:0000313" key="4">
    <source>
        <dbReference type="Proteomes" id="UP001232973"/>
    </source>
</evidence>
<proteinExistence type="predicted"/>
<name>A0ABT9XMH7_9BACL</name>
<evidence type="ECO:0000313" key="3">
    <source>
        <dbReference type="EMBL" id="MDQ0191330.1"/>
    </source>
</evidence>
<organism evidence="3 4">
    <name type="scientific">Alicyclobacillus cycloheptanicus</name>
    <dbReference type="NCBI Taxonomy" id="1457"/>
    <lineage>
        <taxon>Bacteria</taxon>
        <taxon>Bacillati</taxon>
        <taxon>Bacillota</taxon>
        <taxon>Bacilli</taxon>
        <taxon>Bacillales</taxon>
        <taxon>Alicyclobacillaceae</taxon>
        <taxon>Alicyclobacillus</taxon>
    </lineage>
</organism>
<dbReference type="EMBL" id="JAUSTP010000038">
    <property type="protein sequence ID" value="MDQ0191330.1"/>
    <property type="molecule type" value="Genomic_DNA"/>
</dbReference>
<dbReference type="RefSeq" id="WP_274455496.1">
    <property type="nucleotide sequence ID" value="NZ_CP067097.1"/>
</dbReference>
<dbReference type="InterPro" id="IPR000182">
    <property type="entry name" value="GNAT_dom"/>
</dbReference>